<evidence type="ECO:0000256" key="2">
    <source>
        <dbReference type="ARBA" id="ARBA00022679"/>
    </source>
</evidence>
<dbReference type="InterPro" id="IPR036390">
    <property type="entry name" value="WH_DNA-bd_sf"/>
</dbReference>
<evidence type="ECO:0000259" key="6">
    <source>
        <dbReference type="Pfam" id="PF08100"/>
    </source>
</evidence>
<dbReference type="InterPro" id="IPR016461">
    <property type="entry name" value="COMT-like"/>
</dbReference>
<dbReference type="Pfam" id="PF00891">
    <property type="entry name" value="Methyltransf_2"/>
    <property type="match status" value="1"/>
</dbReference>
<name>A0A1B6PFT6_SORBI</name>
<keyword evidence="8" id="KW-1185">Reference proteome</keyword>
<dbReference type="GO" id="GO:0032259">
    <property type="term" value="P:methylation"/>
    <property type="evidence" value="ECO:0007669"/>
    <property type="project" value="UniProtKB-KW"/>
</dbReference>
<proteinExistence type="predicted"/>
<feature type="active site" description="Proton acceptor" evidence="4">
    <location>
        <position position="280"/>
    </location>
</feature>
<dbReference type="InterPro" id="IPR001077">
    <property type="entry name" value="COMT_C"/>
</dbReference>
<gene>
    <name evidence="7" type="ORF">SORBI_3007G058400</name>
</gene>
<protein>
    <recommendedName>
        <fullName evidence="9">O-methyltransferase domain-containing protein</fullName>
    </recommendedName>
</protein>
<feature type="domain" description="O-methyltransferase dimerisation" evidence="6">
    <location>
        <begin position="31"/>
        <end position="128"/>
    </location>
</feature>
<dbReference type="GO" id="GO:0046983">
    <property type="term" value="F:protein dimerization activity"/>
    <property type="evidence" value="ECO:0007669"/>
    <property type="project" value="InterPro"/>
</dbReference>
<evidence type="ECO:0000313" key="8">
    <source>
        <dbReference type="Proteomes" id="UP000000768"/>
    </source>
</evidence>
<evidence type="ECO:0008006" key="9">
    <source>
        <dbReference type="Google" id="ProtNLM"/>
    </source>
</evidence>
<sequence length="376" mass="40847">MASYTSTSGQFAVGKVAAANQDDETCMHALKLLGGLAVPFTIKAVIELGIMDLLLAADRAMTAEALTAALLCPAPAPAAAAAMVDRMLRFLASHGVVRCATESEELGSDDGKSCRRYAAAPVCKWFARGGGVESVVPMGFWMTSTTNMETWHNIKDGVLAGETPFDKAYGMPVFEYLGANGTMNTLFNEAMASHSMIITKRLLEVFRGFENYSVLVDVGGGNGTTMQMIRSQYENISGINYDLPHVIAQASPIEGVEHVAGNMFDNIPRGDAIILKWILHNWGDKECVKILKNCYTALPVNGTVIILEYILPETPEETLASQLAFDFDLGMMLFFGASGKERTEKELLELAREAGFSGDYTATYIFANVWAHEFTK</sequence>
<dbReference type="FunFam" id="1.10.10.10:FF:000357">
    <property type="entry name" value="Caffeic acid 3-O-methyltransferase"/>
    <property type="match status" value="1"/>
</dbReference>
<dbReference type="GO" id="GO:0008171">
    <property type="term" value="F:O-methyltransferase activity"/>
    <property type="evidence" value="ECO:0007669"/>
    <property type="project" value="InterPro"/>
</dbReference>
<dbReference type="PIRSF" id="PIRSF005739">
    <property type="entry name" value="O-mtase"/>
    <property type="match status" value="1"/>
</dbReference>
<evidence type="ECO:0000256" key="1">
    <source>
        <dbReference type="ARBA" id="ARBA00022603"/>
    </source>
</evidence>
<dbReference type="Gene3D" id="3.40.50.150">
    <property type="entry name" value="Vaccinia Virus protein VP39"/>
    <property type="match status" value="1"/>
</dbReference>
<feature type="domain" description="O-methyltransferase C-terminal" evidence="5">
    <location>
        <begin position="151"/>
        <end position="357"/>
    </location>
</feature>
<dbReference type="InterPro" id="IPR029063">
    <property type="entry name" value="SAM-dependent_MTases_sf"/>
</dbReference>
<dbReference type="PANTHER" id="PTHR11746">
    <property type="entry name" value="O-METHYLTRANSFERASE"/>
    <property type="match status" value="1"/>
</dbReference>
<dbReference type="PROSITE" id="PS51683">
    <property type="entry name" value="SAM_OMT_II"/>
    <property type="match status" value="1"/>
</dbReference>
<reference evidence="7 8" key="1">
    <citation type="journal article" date="2009" name="Nature">
        <title>The Sorghum bicolor genome and the diversification of grasses.</title>
        <authorList>
            <person name="Paterson A.H."/>
            <person name="Bowers J.E."/>
            <person name="Bruggmann R."/>
            <person name="Dubchak I."/>
            <person name="Grimwood J."/>
            <person name="Gundlach H."/>
            <person name="Haberer G."/>
            <person name="Hellsten U."/>
            <person name="Mitros T."/>
            <person name="Poliakov A."/>
            <person name="Schmutz J."/>
            <person name="Spannagl M."/>
            <person name="Tang H."/>
            <person name="Wang X."/>
            <person name="Wicker T."/>
            <person name="Bharti A.K."/>
            <person name="Chapman J."/>
            <person name="Feltus F.A."/>
            <person name="Gowik U."/>
            <person name="Grigoriev I.V."/>
            <person name="Lyons E."/>
            <person name="Maher C.A."/>
            <person name="Martis M."/>
            <person name="Narechania A."/>
            <person name="Otillar R.P."/>
            <person name="Penning B.W."/>
            <person name="Salamov A.A."/>
            <person name="Wang Y."/>
            <person name="Zhang L."/>
            <person name="Carpita N.C."/>
            <person name="Freeling M."/>
            <person name="Gingle A.R."/>
            <person name="Hash C.T."/>
            <person name="Keller B."/>
            <person name="Klein P."/>
            <person name="Kresovich S."/>
            <person name="McCann M.C."/>
            <person name="Ming R."/>
            <person name="Peterson D.G."/>
            <person name="Mehboob-ur-Rahman"/>
            <person name="Ware D."/>
            <person name="Westhoff P."/>
            <person name="Mayer K.F."/>
            <person name="Messing J."/>
            <person name="Rokhsar D.S."/>
        </authorList>
    </citation>
    <scope>NUCLEOTIDE SEQUENCE [LARGE SCALE GENOMIC DNA]</scope>
    <source>
        <strain evidence="8">cv. BTx623</strain>
    </source>
</reference>
<dbReference type="SMR" id="A0A1B6PFT6"/>
<dbReference type="EMBL" id="CM000766">
    <property type="protein sequence ID" value="KXG24554.1"/>
    <property type="molecule type" value="Genomic_DNA"/>
</dbReference>
<dbReference type="SUPFAM" id="SSF46785">
    <property type="entry name" value="Winged helix' DNA-binding domain"/>
    <property type="match status" value="1"/>
</dbReference>
<dbReference type="Proteomes" id="UP000000768">
    <property type="component" value="Chromosome 7"/>
</dbReference>
<evidence type="ECO:0000256" key="3">
    <source>
        <dbReference type="ARBA" id="ARBA00022691"/>
    </source>
</evidence>
<reference evidence="8" key="2">
    <citation type="journal article" date="2018" name="Plant J.">
        <title>The Sorghum bicolor reference genome: improved assembly, gene annotations, a transcriptome atlas, and signatures of genome organization.</title>
        <authorList>
            <person name="McCormick R.F."/>
            <person name="Truong S.K."/>
            <person name="Sreedasyam A."/>
            <person name="Jenkins J."/>
            <person name="Shu S."/>
            <person name="Sims D."/>
            <person name="Kennedy M."/>
            <person name="Amirebrahimi M."/>
            <person name="Weers B.D."/>
            <person name="McKinley B."/>
            <person name="Mattison A."/>
            <person name="Morishige D.T."/>
            <person name="Grimwood J."/>
            <person name="Schmutz J."/>
            <person name="Mullet J.E."/>
        </authorList>
    </citation>
    <scope>NUCLEOTIDE SEQUENCE [LARGE SCALE GENOMIC DNA]</scope>
    <source>
        <strain evidence="8">cv. BTx623</strain>
    </source>
</reference>
<evidence type="ECO:0000259" key="5">
    <source>
        <dbReference type="Pfam" id="PF00891"/>
    </source>
</evidence>
<dbReference type="SUPFAM" id="SSF53335">
    <property type="entry name" value="S-adenosyl-L-methionine-dependent methyltransferases"/>
    <property type="match status" value="1"/>
</dbReference>
<keyword evidence="3" id="KW-0949">S-adenosyl-L-methionine</keyword>
<dbReference type="AlphaFoldDB" id="A0A1B6PFT6"/>
<keyword evidence="1" id="KW-0489">Methyltransferase</keyword>
<dbReference type="Pfam" id="PF08100">
    <property type="entry name" value="Dimerisation"/>
    <property type="match status" value="1"/>
</dbReference>
<evidence type="ECO:0000313" key="7">
    <source>
        <dbReference type="EMBL" id="KXG24554.1"/>
    </source>
</evidence>
<dbReference type="InterPro" id="IPR036388">
    <property type="entry name" value="WH-like_DNA-bd_sf"/>
</dbReference>
<organism evidence="7 8">
    <name type="scientific">Sorghum bicolor</name>
    <name type="common">Sorghum</name>
    <name type="synonym">Sorghum vulgare</name>
    <dbReference type="NCBI Taxonomy" id="4558"/>
    <lineage>
        <taxon>Eukaryota</taxon>
        <taxon>Viridiplantae</taxon>
        <taxon>Streptophyta</taxon>
        <taxon>Embryophyta</taxon>
        <taxon>Tracheophyta</taxon>
        <taxon>Spermatophyta</taxon>
        <taxon>Magnoliopsida</taxon>
        <taxon>Liliopsida</taxon>
        <taxon>Poales</taxon>
        <taxon>Poaceae</taxon>
        <taxon>PACMAD clade</taxon>
        <taxon>Panicoideae</taxon>
        <taxon>Andropogonodae</taxon>
        <taxon>Andropogoneae</taxon>
        <taxon>Sorghinae</taxon>
        <taxon>Sorghum</taxon>
    </lineage>
</organism>
<accession>A0A1B6PFT6</accession>
<dbReference type="OMA" id="RTEREFC"/>
<dbReference type="OrthoDB" id="1606438at2759"/>
<evidence type="ECO:0000256" key="4">
    <source>
        <dbReference type="PIRSR" id="PIRSR005739-1"/>
    </source>
</evidence>
<dbReference type="Gene3D" id="1.10.10.10">
    <property type="entry name" value="Winged helix-like DNA-binding domain superfamily/Winged helix DNA-binding domain"/>
    <property type="match status" value="1"/>
</dbReference>
<keyword evidence="2" id="KW-0808">Transferase</keyword>
<dbReference type="ExpressionAtlas" id="A0A1B6PFT6">
    <property type="expression patterns" value="baseline and differential"/>
</dbReference>
<dbReference type="Gramene" id="KXG24554">
    <property type="protein sequence ID" value="KXG24554"/>
    <property type="gene ID" value="SORBI_3007G058400"/>
</dbReference>
<dbReference type="InterPro" id="IPR012967">
    <property type="entry name" value="COMT_dimerisation"/>
</dbReference>